<dbReference type="InterPro" id="IPR036770">
    <property type="entry name" value="Ankyrin_rpt-contain_sf"/>
</dbReference>
<feature type="repeat" description="ANK" evidence="3">
    <location>
        <begin position="458"/>
        <end position="491"/>
    </location>
</feature>
<dbReference type="OrthoDB" id="341259at2759"/>
<evidence type="ECO:0000313" key="6">
    <source>
        <dbReference type="Proteomes" id="UP000777438"/>
    </source>
</evidence>
<dbReference type="Gene3D" id="1.25.40.20">
    <property type="entry name" value="Ankyrin repeat-containing domain"/>
    <property type="match status" value="3"/>
</dbReference>
<dbReference type="Proteomes" id="UP000777438">
    <property type="component" value="Unassembled WGS sequence"/>
</dbReference>
<dbReference type="PANTHER" id="PTHR24198:SF165">
    <property type="entry name" value="ANKYRIN REPEAT-CONTAINING PROTEIN-RELATED"/>
    <property type="match status" value="1"/>
</dbReference>
<name>A0A9P9AK42_9HYPO</name>
<keyword evidence="1" id="KW-0677">Repeat</keyword>
<dbReference type="InterPro" id="IPR002110">
    <property type="entry name" value="Ankyrin_rpt"/>
</dbReference>
<dbReference type="PROSITE" id="PS50297">
    <property type="entry name" value="ANK_REP_REGION"/>
    <property type="match status" value="3"/>
</dbReference>
<sequence>MAEVLGVVGSVIGIIQLTASLAKGVTSLIQGIRDAPNDISHIHNDVVSLALVLGVAGNLFERHTPDEAPSQTKTLTGYLQMCQTSLQEIQTFLEPLIQQGSGGRKLIQRVEWNIRKRELRGLQEKLSDGKAGLTLTITTLSAFFYGERLDEIKSEIHRGFRRLAGDFKDEPTGDQVLKRAEEDVDNDSVRDGGTSASHASDDAPRVMPSLVQSPVAHRTIRGPESISSSTTLDVPDDLFQMDNPDAMLEAVRGQNKQLVRALVSRGVGLTARSAVGYTVLHHCALDNDVEMGDLLIRNGARMDVKDFQLRSPLKLALRLGHVEFATLLIDNGCHAGDCIKELQQLTPEVEETHGQTELFRSLSRNLTPAEQSQLVHPVIQSGDLNRLAMFVNLGFDPCMRDKSGLSLFFYALLHEKDSIMRFLASHGADLNEWLPRSAVGDLDPNLPKQQKIQSRTPKGTTPLMVAAYIVQDVRMTKFLLELGADPNFVLTHRNNEVVLISLCGRQFLDIAKELVKGGTDPNRAGNDGRSAMYWALFCSNWDLVKLLIECGGNVSYQWTHDGTTAVMMAASRGNVEVVQLLVKSGADIGVRNKNGETALDVAKRIDNKKVVDFLQGYDDQAAGLSS</sequence>
<dbReference type="PROSITE" id="PS50088">
    <property type="entry name" value="ANK_REPEAT"/>
    <property type="match status" value="3"/>
</dbReference>
<gene>
    <name evidence="5" type="ORF">B0T10DRAFT_75168</name>
</gene>
<feature type="region of interest" description="Disordered" evidence="4">
    <location>
        <begin position="216"/>
        <end position="235"/>
    </location>
</feature>
<feature type="repeat" description="ANK" evidence="3">
    <location>
        <begin position="561"/>
        <end position="593"/>
    </location>
</feature>
<keyword evidence="2 3" id="KW-0040">ANK repeat</keyword>
<evidence type="ECO:0000256" key="1">
    <source>
        <dbReference type="ARBA" id="ARBA00022737"/>
    </source>
</evidence>
<feature type="repeat" description="ANK" evidence="3">
    <location>
        <begin position="275"/>
        <end position="307"/>
    </location>
</feature>
<evidence type="ECO:0000313" key="5">
    <source>
        <dbReference type="EMBL" id="KAH6886766.1"/>
    </source>
</evidence>
<reference evidence="5 6" key="1">
    <citation type="journal article" date="2021" name="Nat. Commun.">
        <title>Genetic determinants of endophytism in the Arabidopsis root mycobiome.</title>
        <authorList>
            <person name="Mesny F."/>
            <person name="Miyauchi S."/>
            <person name="Thiergart T."/>
            <person name="Pickel B."/>
            <person name="Atanasova L."/>
            <person name="Karlsson M."/>
            <person name="Huettel B."/>
            <person name="Barry K.W."/>
            <person name="Haridas S."/>
            <person name="Chen C."/>
            <person name="Bauer D."/>
            <person name="Andreopoulos W."/>
            <person name="Pangilinan J."/>
            <person name="LaButti K."/>
            <person name="Riley R."/>
            <person name="Lipzen A."/>
            <person name="Clum A."/>
            <person name="Drula E."/>
            <person name="Henrissat B."/>
            <person name="Kohler A."/>
            <person name="Grigoriev I.V."/>
            <person name="Martin F.M."/>
            <person name="Hacquard S."/>
        </authorList>
    </citation>
    <scope>NUCLEOTIDE SEQUENCE [LARGE SCALE GENOMIC DNA]</scope>
    <source>
        <strain evidence="5 6">MPI-CAGE-CH-0241</strain>
    </source>
</reference>
<dbReference type="EMBL" id="JAGPYM010000015">
    <property type="protein sequence ID" value="KAH6886766.1"/>
    <property type="molecule type" value="Genomic_DNA"/>
</dbReference>
<organism evidence="5 6">
    <name type="scientific">Thelonectria olida</name>
    <dbReference type="NCBI Taxonomy" id="1576542"/>
    <lineage>
        <taxon>Eukaryota</taxon>
        <taxon>Fungi</taxon>
        <taxon>Dikarya</taxon>
        <taxon>Ascomycota</taxon>
        <taxon>Pezizomycotina</taxon>
        <taxon>Sordariomycetes</taxon>
        <taxon>Hypocreomycetidae</taxon>
        <taxon>Hypocreales</taxon>
        <taxon>Nectriaceae</taxon>
        <taxon>Thelonectria</taxon>
    </lineage>
</organism>
<keyword evidence="6" id="KW-1185">Reference proteome</keyword>
<proteinExistence type="predicted"/>
<protein>
    <submittedName>
        <fullName evidence="5">Ankyrin repeat-containing domain protein</fullName>
    </submittedName>
</protein>
<dbReference type="SMART" id="SM00248">
    <property type="entry name" value="ANK"/>
    <property type="match status" value="9"/>
</dbReference>
<dbReference type="Pfam" id="PF00023">
    <property type="entry name" value="Ank"/>
    <property type="match status" value="1"/>
</dbReference>
<dbReference type="AlphaFoldDB" id="A0A9P9AK42"/>
<dbReference type="SUPFAM" id="SSF48403">
    <property type="entry name" value="Ankyrin repeat"/>
    <property type="match status" value="1"/>
</dbReference>
<feature type="region of interest" description="Disordered" evidence="4">
    <location>
        <begin position="178"/>
        <end position="207"/>
    </location>
</feature>
<evidence type="ECO:0000256" key="2">
    <source>
        <dbReference type="ARBA" id="ARBA00023043"/>
    </source>
</evidence>
<evidence type="ECO:0000256" key="3">
    <source>
        <dbReference type="PROSITE-ProRule" id="PRU00023"/>
    </source>
</evidence>
<dbReference type="Pfam" id="PF12796">
    <property type="entry name" value="Ank_2"/>
    <property type="match status" value="2"/>
</dbReference>
<accession>A0A9P9AK42</accession>
<comment type="caution">
    <text evidence="5">The sequence shown here is derived from an EMBL/GenBank/DDBJ whole genome shotgun (WGS) entry which is preliminary data.</text>
</comment>
<dbReference type="PANTHER" id="PTHR24198">
    <property type="entry name" value="ANKYRIN REPEAT AND PROTEIN KINASE DOMAIN-CONTAINING PROTEIN"/>
    <property type="match status" value="1"/>
</dbReference>
<evidence type="ECO:0000256" key="4">
    <source>
        <dbReference type="SAM" id="MobiDB-lite"/>
    </source>
</evidence>